<dbReference type="PANTHER" id="PTHR39639:SF1">
    <property type="entry name" value="DUF262 DOMAIN-CONTAINING PROTEIN"/>
    <property type="match status" value="1"/>
</dbReference>
<sequence>MDAIIKISDQIENILKNHIKVETKVMAVDSLFGNMRFQNKIIFNPYYQRKYVWDSEKGTYFIESILLGTEIPPLVFFNTSDGKIEIIDGRQRYETIKKFLNDQIILTNRGLDTLKGLAKRKYSDLEDSIKELLLDTKLRIIEFTIVNEAKLTESQEDLIKKEIFKRYNSGITPLKSVEINRAKYNHDDVTNLFKSNLLNNKTHKFYIEQLFFNGKGKNISVDAIMDKIRRYLVIHKIPVKYFSKSNNRKLVIEKLYEILMLEISDPKDEYNDFMDKILTLYKFKELLDLNKAKYNVLVFECILWALYICDYEHCKIEDIDYDTKFYCGLMNHIIKGFDKYTTVESHFYKNYEPRYYYTLEYFSSYLNKPHLLEIYVESQYKDVDFKDENINREDINLKINELQDLRIKKPEPSSITVDELGRQMLRGKYLIRPSYQRDEVINIFKSSSIIESILLDIKLPPIFIYKRNDGVSEIIDGQQRLLSILGYVGQGFKDQSGKEEFSKKNKFKLKGLTILKDEIDGKRFVDLTLNMQEKILDFNLAVVEIDEDKNPNFNPIDLFIRLNNKPYPIKDNTFEMWNSYIDKSIITKLKELAFSYENWFYFRKNNKRMDNEEMMTSLAFLFYNKEYGEVSNNIGLNIYQKGNRINFRIPDKKEITKLLVDASANKDIKSDFFKSIKLLESFIRKLELVLIDQNLSNKNRDDFLKDELNKLFQIKANSSRRSLQDLYSLWYILSPLNINMIKKYREKVKEDISVIFIMSKEVPEDSLEYYKQKVNEFNDLYIIKKRNLKLNYDEVEKLIQTQNNKCPICRGSLYIGDSTHNDHIKAIAIGGQDTKENIQVVHSSCNLSKGIKEDYQLIIE</sequence>
<dbReference type="GO" id="GO:0003676">
    <property type="term" value="F:nucleic acid binding"/>
    <property type="evidence" value="ECO:0007669"/>
    <property type="project" value="InterPro"/>
</dbReference>
<dbReference type="InterPro" id="IPR004919">
    <property type="entry name" value="GmrSD_N"/>
</dbReference>
<dbReference type="GO" id="GO:0008270">
    <property type="term" value="F:zinc ion binding"/>
    <property type="evidence" value="ECO:0007669"/>
    <property type="project" value="InterPro"/>
</dbReference>
<dbReference type="OrthoDB" id="9770340at2"/>
<evidence type="ECO:0000313" key="2">
    <source>
        <dbReference type="EMBL" id="SUY48088.1"/>
    </source>
</evidence>
<gene>
    <name evidence="2" type="ORF">NCTC9836_02463</name>
</gene>
<dbReference type="RefSeq" id="WP_115641951.1">
    <property type="nucleotide sequence ID" value="NZ_UFWZ01000001.1"/>
</dbReference>
<name>A0A381JBG2_9CLOT</name>
<dbReference type="InterPro" id="IPR003615">
    <property type="entry name" value="HNH_nuc"/>
</dbReference>
<keyword evidence="3" id="KW-1185">Reference proteome</keyword>
<dbReference type="Proteomes" id="UP000254664">
    <property type="component" value="Unassembled WGS sequence"/>
</dbReference>
<proteinExistence type="predicted"/>
<protein>
    <submittedName>
        <fullName evidence="2">Protein of uncharacterized function DUF262</fullName>
    </submittedName>
</protein>
<feature type="domain" description="HNH nuclease" evidence="1">
    <location>
        <begin position="793"/>
        <end position="847"/>
    </location>
</feature>
<evidence type="ECO:0000313" key="3">
    <source>
        <dbReference type="Proteomes" id="UP000254664"/>
    </source>
</evidence>
<accession>A0A381JBG2</accession>
<dbReference type="Gene3D" id="1.10.30.50">
    <property type="match status" value="1"/>
</dbReference>
<dbReference type="InterPro" id="IPR002711">
    <property type="entry name" value="HNH"/>
</dbReference>
<dbReference type="Pfam" id="PF01844">
    <property type="entry name" value="HNH"/>
    <property type="match status" value="1"/>
</dbReference>
<organism evidence="2 3">
    <name type="scientific">Clostridium putrefaciens</name>
    <dbReference type="NCBI Taxonomy" id="99675"/>
    <lineage>
        <taxon>Bacteria</taxon>
        <taxon>Bacillati</taxon>
        <taxon>Bacillota</taxon>
        <taxon>Clostridia</taxon>
        <taxon>Eubacteriales</taxon>
        <taxon>Clostridiaceae</taxon>
        <taxon>Clostridium</taxon>
    </lineage>
</organism>
<dbReference type="Pfam" id="PF03235">
    <property type="entry name" value="GmrSD_N"/>
    <property type="match status" value="1"/>
</dbReference>
<dbReference type="SMART" id="SM00507">
    <property type="entry name" value="HNHc"/>
    <property type="match status" value="1"/>
</dbReference>
<dbReference type="AlphaFoldDB" id="A0A381JBG2"/>
<evidence type="ECO:0000259" key="1">
    <source>
        <dbReference type="SMART" id="SM00507"/>
    </source>
</evidence>
<dbReference type="PANTHER" id="PTHR39639">
    <property type="entry name" value="CHROMOSOME 16, WHOLE GENOME SHOTGUN SEQUENCE"/>
    <property type="match status" value="1"/>
</dbReference>
<dbReference type="EMBL" id="UFWZ01000001">
    <property type="protein sequence ID" value="SUY48088.1"/>
    <property type="molecule type" value="Genomic_DNA"/>
</dbReference>
<dbReference type="GO" id="GO:0004519">
    <property type="term" value="F:endonuclease activity"/>
    <property type="evidence" value="ECO:0007669"/>
    <property type="project" value="InterPro"/>
</dbReference>
<reference evidence="2 3" key="1">
    <citation type="submission" date="2018-06" db="EMBL/GenBank/DDBJ databases">
        <authorList>
            <consortium name="Pathogen Informatics"/>
            <person name="Doyle S."/>
        </authorList>
    </citation>
    <scope>NUCLEOTIDE SEQUENCE [LARGE SCALE GENOMIC DNA]</scope>
    <source>
        <strain evidence="2 3">NCTC9836</strain>
    </source>
</reference>
<dbReference type="CDD" id="cd00085">
    <property type="entry name" value="HNHc"/>
    <property type="match status" value="1"/>
</dbReference>